<reference evidence="3 4" key="1">
    <citation type="submission" date="2019-06" db="EMBL/GenBank/DDBJ databases">
        <title>Sequencing the genomes of 1000 actinobacteria strains.</title>
        <authorList>
            <person name="Klenk H.-P."/>
        </authorList>
    </citation>
    <scope>NUCLEOTIDE SEQUENCE [LARGE SCALE GENOMIC DNA]</scope>
    <source>
        <strain evidence="3 4">DSM 45928</strain>
    </source>
</reference>
<dbReference type="PANTHER" id="PTHR36844">
    <property type="entry name" value="PROTEASE PRSW"/>
    <property type="match status" value="1"/>
</dbReference>
<sequence length="442" mass="47850">MLLAVFLPPTLGLISLGFVIKFSLSPGATAIGVIAAIIPVPLLVGCIMWLGRNNPRPKRYLLFCFAWGALVATGISVWVNTGVNVLLDRLDFDHLDHINRPQDDMISWAEFFTAIGSAPVIEELTKALAPLAIFWFRRHQFTGILDGIVYCGMAGVGFAMVENILYLGRGFDQGDSLLGVSGGFLVTGMTFVMRILVSGFAHPLFSSMIGIGLGLSRRRGPGIGKWFIPVVMVLAAMLLHSAWNLIASLGVDILLAGYLAVMMPVFFTVVGIALWLRAGDARLTMTALADFVHAGLISPPELAALATHRRRVSARLWARRVAGDAGSRAMREFQRVATRLAVLRDATARGFQPPEFATEQALSNRMLACREAFATADPAMPRATWDGRYYQVQFPDGSIRQINPPPQPVMPIPIMPPGVPRPVPVSPAPGHHGGPTQGGRWG</sequence>
<keyword evidence="2" id="KW-1133">Transmembrane helix</keyword>
<feature type="transmembrane region" description="Helical" evidence="2">
    <location>
        <begin position="27"/>
        <end position="51"/>
    </location>
</feature>
<feature type="compositionally biased region" description="Gly residues" evidence="1">
    <location>
        <begin position="431"/>
        <end position="442"/>
    </location>
</feature>
<feature type="transmembrane region" description="Helical" evidence="2">
    <location>
        <begin position="226"/>
        <end position="247"/>
    </location>
</feature>
<evidence type="ECO:0000256" key="2">
    <source>
        <dbReference type="SAM" id="Phobius"/>
    </source>
</evidence>
<dbReference type="AlphaFoldDB" id="A0A543AY49"/>
<dbReference type="PANTHER" id="PTHR36844:SF1">
    <property type="entry name" value="PROTEASE PRSW"/>
    <property type="match status" value="1"/>
</dbReference>
<gene>
    <name evidence="3" type="ORF">FB566_3009</name>
</gene>
<proteinExistence type="predicted"/>
<comment type="caution">
    <text evidence="3">The sequence shown here is derived from an EMBL/GenBank/DDBJ whole genome shotgun (WGS) entry which is preliminary data.</text>
</comment>
<feature type="transmembrane region" description="Helical" evidence="2">
    <location>
        <begin position="180"/>
        <end position="205"/>
    </location>
</feature>
<feature type="transmembrane region" description="Helical" evidence="2">
    <location>
        <begin position="111"/>
        <end position="136"/>
    </location>
</feature>
<accession>A0A543AY49</accession>
<feature type="transmembrane region" description="Helical" evidence="2">
    <location>
        <begin position="148"/>
        <end position="168"/>
    </location>
</feature>
<keyword evidence="2" id="KW-0472">Membrane</keyword>
<evidence type="ECO:0000256" key="1">
    <source>
        <dbReference type="SAM" id="MobiDB-lite"/>
    </source>
</evidence>
<feature type="region of interest" description="Disordered" evidence="1">
    <location>
        <begin position="420"/>
        <end position="442"/>
    </location>
</feature>
<keyword evidence="2" id="KW-0812">Transmembrane</keyword>
<keyword evidence="4" id="KW-1185">Reference proteome</keyword>
<protein>
    <submittedName>
        <fullName evidence="3">RsiW-degrading membrane proteinase PrsW (M82 family)</fullName>
    </submittedName>
</protein>
<evidence type="ECO:0000313" key="3">
    <source>
        <dbReference type="EMBL" id="TQL77450.1"/>
    </source>
</evidence>
<name>A0A543AY49_9ACTN</name>
<dbReference type="InterPro" id="IPR026898">
    <property type="entry name" value="PrsW"/>
</dbReference>
<dbReference type="Proteomes" id="UP000317043">
    <property type="component" value="Unassembled WGS sequence"/>
</dbReference>
<feature type="transmembrane region" description="Helical" evidence="2">
    <location>
        <begin position="60"/>
        <end position="79"/>
    </location>
</feature>
<evidence type="ECO:0000313" key="4">
    <source>
        <dbReference type="Proteomes" id="UP000317043"/>
    </source>
</evidence>
<dbReference type="GO" id="GO:0008233">
    <property type="term" value="F:peptidase activity"/>
    <property type="evidence" value="ECO:0007669"/>
    <property type="project" value="InterPro"/>
</dbReference>
<dbReference type="Pfam" id="PF13367">
    <property type="entry name" value="PrsW-protease"/>
    <property type="match status" value="1"/>
</dbReference>
<organism evidence="3 4">
    <name type="scientific">Stackebrandtia endophytica</name>
    <dbReference type="NCBI Taxonomy" id="1496996"/>
    <lineage>
        <taxon>Bacteria</taxon>
        <taxon>Bacillati</taxon>
        <taxon>Actinomycetota</taxon>
        <taxon>Actinomycetes</taxon>
        <taxon>Glycomycetales</taxon>
        <taxon>Glycomycetaceae</taxon>
        <taxon>Stackebrandtia</taxon>
    </lineage>
</organism>
<feature type="transmembrane region" description="Helical" evidence="2">
    <location>
        <begin position="253"/>
        <end position="276"/>
    </location>
</feature>
<dbReference type="InParanoid" id="A0A543AY49"/>
<dbReference type="EMBL" id="VFOW01000001">
    <property type="protein sequence ID" value="TQL77450.1"/>
    <property type="molecule type" value="Genomic_DNA"/>
</dbReference>